<dbReference type="PROSITE" id="PS51007">
    <property type="entry name" value="CYTC"/>
    <property type="match status" value="2"/>
</dbReference>
<dbReference type="GO" id="GO:0020037">
    <property type="term" value="F:heme binding"/>
    <property type="evidence" value="ECO:0007669"/>
    <property type="project" value="InterPro"/>
</dbReference>
<dbReference type="PIRSF" id="PIRSF000294">
    <property type="entry name" value="Cytochrome-c_peroxidase"/>
    <property type="match status" value="1"/>
</dbReference>
<evidence type="ECO:0000256" key="2">
    <source>
        <dbReference type="ARBA" id="ARBA00022617"/>
    </source>
</evidence>
<feature type="binding site" description="covalent" evidence="8">
    <location>
        <position position="61"/>
    </location>
    <ligand>
        <name>heme c</name>
        <dbReference type="ChEBI" id="CHEBI:61717"/>
        <label>1</label>
    </ligand>
</feature>
<evidence type="ECO:0000256" key="10">
    <source>
        <dbReference type="SAM" id="SignalP"/>
    </source>
</evidence>
<dbReference type="GO" id="GO:0009055">
    <property type="term" value="F:electron transfer activity"/>
    <property type="evidence" value="ECO:0007669"/>
    <property type="project" value="InterPro"/>
</dbReference>
<dbReference type="InterPro" id="IPR036909">
    <property type="entry name" value="Cyt_c-like_dom_sf"/>
</dbReference>
<dbReference type="Pfam" id="PF03150">
    <property type="entry name" value="CCP_MauG"/>
    <property type="match status" value="1"/>
</dbReference>
<dbReference type="InterPro" id="IPR009056">
    <property type="entry name" value="Cyt_c-like_dom"/>
</dbReference>
<dbReference type="InterPro" id="IPR026259">
    <property type="entry name" value="MauG/Cytc_peroxidase"/>
</dbReference>
<evidence type="ECO:0000256" key="1">
    <source>
        <dbReference type="ARBA" id="ARBA00004418"/>
    </source>
</evidence>
<keyword evidence="5" id="KW-0574">Periplasm</keyword>
<feature type="signal peptide" evidence="10">
    <location>
        <begin position="1"/>
        <end position="20"/>
    </location>
</feature>
<dbReference type="GO" id="GO:0042597">
    <property type="term" value="C:periplasmic space"/>
    <property type="evidence" value="ECO:0007669"/>
    <property type="project" value="UniProtKB-SubCell"/>
</dbReference>
<evidence type="ECO:0000313" key="12">
    <source>
        <dbReference type="EMBL" id="MBO0931466.1"/>
    </source>
</evidence>
<evidence type="ECO:0000256" key="9">
    <source>
        <dbReference type="PIRSR" id="PIRSR000294-2"/>
    </source>
</evidence>
<comment type="subcellular location">
    <subcellularLocation>
        <location evidence="1">Periplasm</location>
    </subcellularLocation>
</comment>
<reference evidence="12 13" key="1">
    <citation type="submission" date="2021-03" db="EMBL/GenBank/DDBJ databases">
        <title>Fibrella sp. HMF5036 genome sequencing and assembly.</title>
        <authorList>
            <person name="Kang H."/>
            <person name="Kim H."/>
            <person name="Bae S."/>
            <person name="Joh K."/>
        </authorList>
    </citation>
    <scope>NUCLEOTIDE SEQUENCE [LARGE SCALE GENOMIC DNA]</scope>
    <source>
        <strain evidence="12 13">HMF5036</strain>
    </source>
</reference>
<gene>
    <name evidence="12" type="ORF">J2I48_10700</name>
</gene>
<evidence type="ECO:0000256" key="3">
    <source>
        <dbReference type="ARBA" id="ARBA00022723"/>
    </source>
</evidence>
<dbReference type="InterPro" id="IPR004852">
    <property type="entry name" value="Di-haem_cyt_c_peroxidsae"/>
</dbReference>
<dbReference type="PANTHER" id="PTHR30600">
    <property type="entry name" value="CYTOCHROME C PEROXIDASE-RELATED"/>
    <property type="match status" value="1"/>
</dbReference>
<dbReference type="SUPFAM" id="SSF46626">
    <property type="entry name" value="Cytochrome c"/>
    <property type="match status" value="2"/>
</dbReference>
<accession>A0A939JZZ7</accession>
<dbReference type="InterPro" id="IPR051395">
    <property type="entry name" value="Cytochrome_c_Peroxidase/MauG"/>
</dbReference>
<feature type="binding site" description="covalent" evidence="8">
    <location>
        <position position="204"/>
    </location>
    <ligand>
        <name>heme c</name>
        <dbReference type="ChEBI" id="CHEBI:61717"/>
        <label>2</label>
    </ligand>
</feature>
<keyword evidence="6" id="KW-0560">Oxidoreductase</keyword>
<dbReference type="EMBL" id="JAFMYU010000007">
    <property type="protein sequence ID" value="MBO0931466.1"/>
    <property type="molecule type" value="Genomic_DNA"/>
</dbReference>
<evidence type="ECO:0000256" key="5">
    <source>
        <dbReference type="ARBA" id="ARBA00022764"/>
    </source>
</evidence>
<feature type="binding site" description="axial binding residue" evidence="9">
    <location>
        <position position="205"/>
    </location>
    <ligand>
        <name>heme c</name>
        <dbReference type="ChEBI" id="CHEBI:61717"/>
        <label>2</label>
    </ligand>
    <ligandPart>
        <name>Fe</name>
        <dbReference type="ChEBI" id="CHEBI:18248"/>
    </ligandPart>
</feature>
<dbReference type="PANTHER" id="PTHR30600:SF10">
    <property type="entry name" value="BLL6722 PROTEIN"/>
    <property type="match status" value="1"/>
</dbReference>
<dbReference type="Proteomes" id="UP000664795">
    <property type="component" value="Unassembled WGS sequence"/>
</dbReference>
<dbReference type="GO" id="GO:0004130">
    <property type="term" value="F:cytochrome-c peroxidase activity"/>
    <property type="evidence" value="ECO:0007669"/>
    <property type="project" value="TreeGrafter"/>
</dbReference>
<dbReference type="AlphaFoldDB" id="A0A939JZZ7"/>
<feature type="domain" description="Cytochrome c" evidence="11">
    <location>
        <begin position="36"/>
        <end position="137"/>
    </location>
</feature>
<name>A0A939JZZ7_9BACT</name>
<keyword evidence="2 8" id="KW-0349">Heme</keyword>
<protein>
    <submittedName>
        <fullName evidence="12">C-type cytochrome</fullName>
    </submittedName>
</protein>
<comment type="cofactor">
    <cofactor evidence="8">
        <name>heme</name>
        <dbReference type="ChEBI" id="CHEBI:30413"/>
    </cofactor>
    <text evidence="8">Binds 2 heme groups.</text>
</comment>
<keyword evidence="13" id="KW-1185">Reference proteome</keyword>
<evidence type="ECO:0000313" key="13">
    <source>
        <dbReference type="Proteomes" id="UP000664795"/>
    </source>
</evidence>
<keyword evidence="3 9" id="KW-0479">Metal-binding</keyword>
<comment type="caution">
    <text evidence="12">The sequence shown here is derived from an EMBL/GenBank/DDBJ whole genome shotgun (WGS) entry which is preliminary data.</text>
</comment>
<keyword evidence="4 10" id="KW-0732">Signal</keyword>
<evidence type="ECO:0000256" key="6">
    <source>
        <dbReference type="ARBA" id="ARBA00023002"/>
    </source>
</evidence>
<dbReference type="GO" id="GO:0046872">
    <property type="term" value="F:metal ion binding"/>
    <property type="evidence" value="ECO:0007669"/>
    <property type="project" value="UniProtKB-KW"/>
</dbReference>
<evidence type="ECO:0000259" key="11">
    <source>
        <dbReference type="PROSITE" id="PS51007"/>
    </source>
</evidence>
<proteinExistence type="predicted"/>
<feature type="binding site" description="covalent" evidence="8">
    <location>
        <position position="201"/>
    </location>
    <ligand>
        <name>heme c</name>
        <dbReference type="ChEBI" id="CHEBI:61717"/>
        <label>2</label>
    </ligand>
</feature>
<sequence length="320" mass="35399">MPSSSLTCVGVAALVLVLTAARTSLPVPTSEPLPTTAVALGKLLFFDPILSGNQQVSCASCHKPEFAFADNMPLSVGINGNFTSRNTPSVMYTGKQLHFFWDGRVGSLEEQAINPITNSREMNLPLDKIVGRLKKNPFYLKAFDAVFQADPDINNLSTALADFQRSLSTYDSAYDRFTRGDIDAMSEAAVRGLNAYLTSNCKECHGIEGDFAMDKFANIGLYKRMGKDDVGRFAISRDSADLGKFKVPNLRNIALTAPYMHDGSVSSLREVIEFYNDSVHFSKSINVDEAMYKQERPMTKEEIDDLLVFLQALTDKRFLN</sequence>
<feature type="binding site" description="covalent" evidence="8">
    <location>
        <position position="58"/>
    </location>
    <ligand>
        <name>heme c</name>
        <dbReference type="ChEBI" id="CHEBI:61717"/>
        <label>1</label>
    </ligand>
</feature>
<keyword evidence="7 9" id="KW-0408">Iron</keyword>
<evidence type="ECO:0000256" key="8">
    <source>
        <dbReference type="PIRSR" id="PIRSR000294-1"/>
    </source>
</evidence>
<dbReference type="RefSeq" id="WP_207335438.1">
    <property type="nucleotide sequence ID" value="NZ_JAFMYU010000007.1"/>
</dbReference>
<feature type="binding site" description="axial binding residue" evidence="9">
    <location>
        <position position="62"/>
    </location>
    <ligand>
        <name>heme c</name>
        <dbReference type="ChEBI" id="CHEBI:61717"/>
        <label>1</label>
    </ligand>
    <ligandPart>
        <name>Fe</name>
        <dbReference type="ChEBI" id="CHEBI:18248"/>
    </ligandPart>
</feature>
<evidence type="ECO:0000256" key="4">
    <source>
        <dbReference type="ARBA" id="ARBA00022729"/>
    </source>
</evidence>
<organism evidence="12 13">
    <name type="scientific">Fibrella aquatilis</name>
    <dbReference type="NCBI Taxonomy" id="2817059"/>
    <lineage>
        <taxon>Bacteria</taxon>
        <taxon>Pseudomonadati</taxon>
        <taxon>Bacteroidota</taxon>
        <taxon>Cytophagia</taxon>
        <taxon>Cytophagales</taxon>
        <taxon>Spirosomataceae</taxon>
        <taxon>Fibrella</taxon>
    </lineage>
</organism>
<dbReference type="Gene3D" id="1.10.760.10">
    <property type="entry name" value="Cytochrome c-like domain"/>
    <property type="match status" value="2"/>
</dbReference>
<feature type="domain" description="Cytochrome c" evidence="11">
    <location>
        <begin position="187"/>
        <end position="314"/>
    </location>
</feature>
<comment type="PTM">
    <text evidence="8">Binds 2 heme groups per subunit.</text>
</comment>
<feature type="chain" id="PRO_5037899078" evidence="10">
    <location>
        <begin position="21"/>
        <end position="320"/>
    </location>
</feature>
<evidence type="ECO:0000256" key="7">
    <source>
        <dbReference type="ARBA" id="ARBA00023004"/>
    </source>
</evidence>